<sequence length="800" mass="89275">MAHKRNFSEDPEVSSKVPRLEESNVDYLLPIEFVNDGSSPCINQITAALFSVKERRSLFQCSIFICGPKSQPTTGNHFTVTNFQDALTELTQSVERHCQLADVTMLSKGHMGIRNGLHHEMIHAGVEQSLSADPFWWKYFEIGQFLPIDGYNKTRTPLTTVEWMCEVVEKYLFEGHKFSKALQINPMYIHAIISEDAVISPGTVTEMHQLPWTATPYTIAVFFRGLNIRPGGIAIKIAEGRRSNTAYIAFESGLDAQLACNRTSQQDYDVLANLEASSLNQNNRPTNVQIVMASEELFLQYAVCRYPDIASFLQQLTDEKQIVVRIRGLPYSTKKPDVMKFFEQVDAKILNEEGGIFFATHADCRPTGDAFVLFENNLYADRALTRHRNYLGQRYVELFKASPSEAIQVCQSAQRIGISSSNKIAGLVNKLLKPQSTGLTITDPTSTIPINSTIITAPISATGLPGNLTLQDISSGLINPLLLNSFLLTMPLTPNLPMITELNDPTDPKGPFPRPLPPGGARFVLQIIDLPTTYSRQNMRLFLGMDMFAKIYRMCKITTCLTDGSWLLLFAEFPDAVWSMEELIRRPSSTGVLPRFILFEIDPLNFQLNLVHSNRLPQHLLPTRVLNMQMQVDSNIRQSVSQMSGLTGFETQSAAAASLTSMSVSSLFPQQSLRQLPLRLPLDTNTNFTDFTNSCILQTTGLPRNVTQEELNSLYAPIVHLLSTTPRFLPLPLNGQEATSTYLVIFANRTDAALALTRCRLATLRDNTFIVVTTPMGMVPPPTISLISNLSGLIQRNEHI</sequence>
<dbReference type="SUPFAM" id="SSF54928">
    <property type="entry name" value="RNA-binding domain, RBD"/>
    <property type="match status" value="1"/>
</dbReference>
<evidence type="ECO:0000256" key="2">
    <source>
        <dbReference type="ARBA" id="ARBA00022884"/>
    </source>
</evidence>
<dbReference type="OrthoDB" id="431068at2759"/>
<dbReference type="Gene3D" id="3.30.70.330">
    <property type="match status" value="2"/>
</dbReference>
<dbReference type="EMBL" id="UYSG01000485">
    <property type="protein sequence ID" value="VDL19600.1"/>
    <property type="molecule type" value="Genomic_DNA"/>
</dbReference>
<keyword evidence="1" id="KW-0677">Repeat</keyword>
<name>A0A0R3SC70_HYMDI</name>
<dbReference type="WBParaSite" id="HDID_0000214001-mRNA-1">
    <property type="protein sequence ID" value="HDID_0000214001-mRNA-1"/>
    <property type="gene ID" value="HDID_0000214001"/>
</dbReference>
<reference evidence="5" key="1">
    <citation type="submission" date="2016-04" db="UniProtKB">
        <authorList>
            <consortium name="WormBaseParasite"/>
        </authorList>
    </citation>
    <scope>IDENTIFICATION</scope>
</reference>
<evidence type="ECO:0000313" key="3">
    <source>
        <dbReference type="EMBL" id="VDL19600.1"/>
    </source>
</evidence>
<keyword evidence="2" id="KW-0694">RNA-binding</keyword>
<dbReference type="InterPro" id="IPR050666">
    <property type="entry name" value="ESRP"/>
</dbReference>
<gene>
    <name evidence="3" type="ORF">HDID_LOCUS2139</name>
</gene>
<proteinExistence type="predicted"/>
<dbReference type="GO" id="GO:0003723">
    <property type="term" value="F:RNA binding"/>
    <property type="evidence" value="ECO:0007669"/>
    <property type="project" value="UniProtKB-KW"/>
</dbReference>
<dbReference type="Proteomes" id="UP000274504">
    <property type="component" value="Unassembled WGS sequence"/>
</dbReference>
<evidence type="ECO:0000313" key="4">
    <source>
        <dbReference type="Proteomes" id="UP000274504"/>
    </source>
</evidence>
<dbReference type="STRING" id="6216.A0A0R3SC70"/>
<dbReference type="InterPro" id="IPR035979">
    <property type="entry name" value="RBD_domain_sf"/>
</dbReference>
<organism evidence="5">
    <name type="scientific">Hymenolepis diminuta</name>
    <name type="common">Rat tapeworm</name>
    <dbReference type="NCBI Taxonomy" id="6216"/>
    <lineage>
        <taxon>Eukaryota</taxon>
        <taxon>Metazoa</taxon>
        <taxon>Spiralia</taxon>
        <taxon>Lophotrochozoa</taxon>
        <taxon>Platyhelminthes</taxon>
        <taxon>Cestoda</taxon>
        <taxon>Eucestoda</taxon>
        <taxon>Cyclophyllidea</taxon>
        <taxon>Hymenolepididae</taxon>
        <taxon>Hymenolepis</taxon>
    </lineage>
</organism>
<protein>
    <submittedName>
        <fullName evidence="5">RRM domain-containing protein</fullName>
    </submittedName>
</protein>
<dbReference type="CDD" id="cd12254">
    <property type="entry name" value="RRM_hnRNPH_ESRPs_RBM12_like"/>
    <property type="match status" value="1"/>
</dbReference>
<accession>A0A0R3SC70</accession>
<dbReference type="PANTHER" id="PTHR13976">
    <property type="entry name" value="HETEROGENEOUS NUCLEAR RIBONUCLEOPROTEIN-RELATED"/>
    <property type="match status" value="1"/>
</dbReference>
<evidence type="ECO:0000313" key="5">
    <source>
        <dbReference type="WBParaSite" id="HDID_0000214001-mRNA-1"/>
    </source>
</evidence>
<evidence type="ECO:0000256" key="1">
    <source>
        <dbReference type="ARBA" id="ARBA00022737"/>
    </source>
</evidence>
<reference evidence="3 4" key="2">
    <citation type="submission" date="2018-11" db="EMBL/GenBank/DDBJ databases">
        <authorList>
            <consortium name="Pathogen Informatics"/>
        </authorList>
    </citation>
    <scope>NUCLEOTIDE SEQUENCE [LARGE SCALE GENOMIC DNA]</scope>
</reference>
<dbReference type="InterPro" id="IPR012677">
    <property type="entry name" value="Nucleotide-bd_a/b_plait_sf"/>
</dbReference>
<dbReference type="AlphaFoldDB" id="A0A0R3SC70"/>